<dbReference type="GO" id="GO:0005524">
    <property type="term" value="F:ATP binding"/>
    <property type="evidence" value="ECO:0007669"/>
    <property type="project" value="UniProtKB-KW"/>
</dbReference>
<evidence type="ECO:0000259" key="3">
    <source>
        <dbReference type="PROSITE" id="PS51459"/>
    </source>
</evidence>
<dbReference type="AlphaFoldDB" id="A0A7W4W7F8"/>
<dbReference type="Proteomes" id="UP000537130">
    <property type="component" value="Unassembled WGS sequence"/>
</dbReference>
<protein>
    <submittedName>
        <fullName evidence="4">Fic family protein</fullName>
    </submittedName>
</protein>
<evidence type="ECO:0000313" key="4">
    <source>
        <dbReference type="EMBL" id="MBB3048893.1"/>
    </source>
</evidence>
<evidence type="ECO:0000313" key="5">
    <source>
        <dbReference type="Proteomes" id="UP000537130"/>
    </source>
</evidence>
<keyword evidence="5" id="KW-1185">Reference proteome</keyword>
<dbReference type="Gene3D" id="1.10.3290.10">
    <property type="entry name" value="Fido-like domain"/>
    <property type="match status" value="1"/>
</dbReference>
<sequence>MSDPNSAQPYIPSETGVAKSDLPNKVTQLERAAASLAGAAASPVLQTLEQHMRAINSYYSNMIEGHTTHPRDIRSALAGELSDDPHKRNLQLESLAHIRVQDKLATMAATYTDACSPSFICDIHRCFYQEMPKEFRKVSVGGKDYEIKPGQYRDHPVAVGLHEPPPVESLPAFMDFFGETYGNKYLTGERRVIAIMAAHHRLAWIHPFLDGNGRTARLHTDALLKAAGVRGTGVWCLSRGLARKSTQYKAALADADSARRGTHDGRGALSEQALIKFCDFMLDVALDQVDYIAQLLDLKGMRKRIKAYVQARQDGRVIGMQPLDPYALSILEKAYIYGEVERRELFEASPYKERKTRQIISELKSDGLITETSSRSPLRWAIPSHAESHYFPELTPTA</sequence>
<dbReference type="InterPro" id="IPR036597">
    <property type="entry name" value="Fido-like_dom_sf"/>
</dbReference>
<dbReference type="EMBL" id="JACHWY010000004">
    <property type="protein sequence ID" value="MBB3048893.1"/>
    <property type="molecule type" value="Genomic_DNA"/>
</dbReference>
<keyword evidence="2" id="KW-0547">Nucleotide-binding</keyword>
<evidence type="ECO:0000256" key="2">
    <source>
        <dbReference type="PIRSR" id="PIRSR640198-2"/>
    </source>
</evidence>
<dbReference type="InterPro" id="IPR003812">
    <property type="entry name" value="Fido"/>
</dbReference>
<dbReference type="Pfam" id="PF02661">
    <property type="entry name" value="Fic"/>
    <property type="match status" value="1"/>
</dbReference>
<feature type="binding site" evidence="2">
    <location>
        <begin position="159"/>
        <end position="162"/>
    </location>
    <ligand>
        <name>ATP</name>
        <dbReference type="ChEBI" id="CHEBI:30616"/>
    </ligand>
</feature>
<dbReference type="PROSITE" id="PS51459">
    <property type="entry name" value="FIDO"/>
    <property type="match status" value="1"/>
</dbReference>
<gene>
    <name evidence="4" type="ORF">FHR99_003167</name>
</gene>
<name>A0A7W4W7F8_9GAMM</name>
<organism evidence="4 5">
    <name type="scientific">Litorivivens lipolytica</name>
    <dbReference type="NCBI Taxonomy" id="1524264"/>
    <lineage>
        <taxon>Bacteria</taxon>
        <taxon>Pseudomonadati</taxon>
        <taxon>Pseudomonadota</taxon>
        <taxon>Gammaproteobacteria</taxon>
        <taxon>Litorivivens</taxon>
    </lineage>
</organism>
<reference evidence="4 5" key="1">
    <citation type="submission" date="2020-08" db="EMBL/GenBank/DDBJ databases">
        <title>Genomic Encyclopedia of Type Strains, Phase III (KMG-III): the genomes of soil and plant-associated and newly described type strains.</title>
        <authorList>
            <person name="Whitman W."/>
        </authorList>
    </citation>
    <scope>NUCLEOTIDE SEQUENCE [LARGE SCALE GENOMIC DNA]</scope>
    <source>
        <strain evidence="4 5">CECT 8654</strain>
    </source>
</reference>
<proteinExistence type="predicted"/>
<dbReference type="PANTHER" id="PTHR13504">
    <property type="entry name" value="FIDO DOMAIN-CONTAINING PROTEIN DDB_G0283145"/>
    <property type="match status" value="1"/>
</dbReference>
<dbReference type="InterPro" id="IPR040198">
    <property type="entry name" value="Fido_containing"/>
</dbReference>
<feature type="domain" description="Fido" evidence="3">
    <location>
        <begin position="115"/>
        <end position="283"/>
    </location>
</feature>
<dbReference type="PANTHER" id="PTHR13504:SF38">
    <property type="entry name" value="FIDO DOMAIN-CONTAINING PROTEIN"/>
    <property type="match status" value="1"/>
</dbReference>
<keyword evidence="2" id="KW-0067">ATP-binding</keyword>
<dbReference type="RefSeq" id="WP_183411683.1">
    <property type="nucleotide sequence ID" value="NZ_JACHWY010000004.1"/>
</dbReference>
<dbReference type="SUPFAM" id="SSF140931">
    <property type="entry name" value="Fic-like"/>
    <property type="match status" value="1"/>
</dbReference>
<evidence type="ECO:0000256" key="1">
    <source>
        <dbReference type="PIRSR" id="PIRSR640198-1"/>
    </source>
</evidence>
<comment type="caution">
    <text evidence="4">The sequence shown here is derived from an EMBL/GenBank/DDBJ whole genome shotgun (WGS) entry which is preliminary data.</text>
</comment>
<accession>A0A7W4W7F8</accession>
<feature type="binding site" evidence="2">
    <location>
        <begin position="210"/>
        <end position="217"/>
    </location>
    <ligand>
        <name>ATP</name>
        <dbReference type="ChEBI" id="CHEBI:30616"/>
    </ligand>
</feature>
<feature type="active site" evidence="1">
    <location>
        <position position="206"/>
    </location>
</feature>